<dbReference type="Proteomes" id="UP000238365">
    <property type="component" value="Chromosome"/>
</dbReference>
<gene>
    <name evidence="1" type="ORF">C2E15_17795</name>
</gene>
<sequence>MIPHVAAGGSAPHGDLFGEDSTLSDAALSQISHRPARGFRGRVLSLLTAYFSAIIALCAKVL</sequence>
<dbReference type="EMBL" id="CP026377">
    <property type="protein sequence ID" value="AUX94745.1"/>
    <property type="molecule type" value="Genomic_DNA"/>
</dbReference>
<name>A0A1X1DGP0_9GAMM</name>
<proteinExistence type="predicted"/>
<accession>A0A1X1DGP0</accession>
<dbReference type="AlphaFoldDB" id="A0A1X1DGP0"/>
<evidence type="ECO:0000313" key="2">
    <source>
        <dbReference type="Proteomes" id="UP000238365"/>
    </source>
</evidence>
<keyword evidence="2" id="KW-1185">Reference proteome</keyword>
<reference evidence="1 2" key="1">
    <citation type="submission" date="2018-01" db="EMBL/GenBank/DDBJ databases">
        <title>Complete and assembled Genome of Pantoea gaviniae DSM22758T.</title>
        <authorList>
            <person name="Stevens M.J.A."/>
            <person name="Zurfluh K."/>
            <person name="Stephan R."/>
        </authorList>
    </citation>
    <scope>NUCLEOTIDE SEQUENCE [LARGE SCALE GENOMIC DNA]</scope>
    <source>
        <strain evidence="1 2">DSM 22758</strain>
    </source>
</reference>
<organism evidence="1 2">
    <name type="scientific">Mixta gaviniae</name>
    <dbReference type="NCBI Taxonomy" id="665914"/>
    <lineage>
        <taxon>Bacteria</taxon>
        <taxon>Pseudomonadati</taxon>
        <taxon>Pseudomonadota</taxon>
        <taxon>Gammaproteobacteria</taxon>
        <taxon>Enterobacterales</taxon>
        <taxon>Erwiniaceae</taxon>
        <taxon>Mixta</taxon>
    </lineage>
</organism>
<dbReference type="KEGG" id="pgz:C2E15_17795"/>
<evidence type="ECO:0000313" key="1">
    <source>
        <dbReference type="EMBL" id="AUX94745.1"/>
    </source>
</evidence>
<protein>
    <submittedName>
        <fullName evidence="1">Uncharacterized protein</fullName>
    </submittedName>
</protein>